<feature type="coiled-coil region" evidence="1">
    <location>
        <begin position="422"/>
        <end position="449"/>
    </location>
</feature>
<dbReference type="InterPro" id="IPR038834">
    <property type="entry name" value="CCDC175"/>
</dbReference>
<feature type="coiled-coil region" evidence="1">
    <location>
        <begin position="102"/>
        <end position="326"/>
    </location>
</feature>
<dbReference type="AlphaFoldDB" id="A0AA88MQS8"/>
<evidence type="ECO:0008006" key="4">
    <source>
        <dbReference type="Google" id="ProtNLM"/>
    </source>
</evidence>
<sequence length="738" mass="86705">MASCLVPDFPAVNMALEHLGELDKQLRAEGVAFSQEASRHLSQISDAIKELEASRKAVHEELEVETIETGKLRHQLLSQRDDIVAEISAAVAAARGANTEEVNQLQLQMMNVVQEIDSMEKRQKVLEEQNQVLLPEHQLLNASYTELIERLNRQLSEKAATQITLNETRNEIQTTKEKISLVHSVRKDLQENLITETKQFKETKKMLEKEIDEMMSNILEQTKMNTEMQKELDVALAELMKKEERADELSNQISLLERRTFRLKASQQKHTEQIKAKNVQSEELSKQKELREKELEELREALNLQLLRLQQNVGTVEREIEEEQKESSVRLEALSELSSIFRAQKTKEDDALADHRSLNRQLEKSKQILDERFASIAKYRLQIKGMEEEMKLLHEANKVTVEMFQKKLLGLEEQLGREKKSRAEFEVEREDLSVKMETLREQHEDSVKKLRSVLTLHRTRYRELSDQKTKLQEHEAMSFLMEELTHQISRAEAEHKQMEIKYSNEIQQIRMEAESMTRARLEEEKELKDQESMLSKVEAQFDVDQSRHRALKQQSTELKARRSHLEFSIQEVKERVAATLQPKEDLKKELQTLRENHMELMRSDAEQIRATERNIYEIGLMLEKVKMENCRLHLCIERMKEDIVNARKEKVKHAQETDWMKEEAKSIYRGLVETWSKDKLVTEECAENDQKLLEAMQTFMLRVQERKQNVGDINIRLETEIKAMRRLLEIRNSQQNLQ</sequence>
<dbReference type="EMBL" id="JAVHJS010000011">
    <property type="protein sequence ID" value="KAK2842991.1"/>
    <property type="molecule type" value="Genomic_DNA"/>
</dbReference>
<comment type="caution">
    <text evidence="2">The sequence shown here is derived from an EMBL/GenBank/DDBJ whole genome shotgun (WGS) entry which is preliminary data.</text>
</comment>
<feature type="coiled-coil region" evidence="1">
    <location>
        <begin position="352"/>
        <end position="396"/>
    </location>
</feature>
<evidence type="ECO:0000313" key="3">
    <source>
        <dbReference type="Proteomes" id="UP001187315"/>
    </source>
</evidence>
<keyword evidence="1" id="KW-0175">Coiled coil</keyword>
<dbReference type="Proteomes" id="UP001187315">
    <property type="component" value="Unassembled WGS sequence"/>
</dbReference>
<gene>
    <name evidence="2" type="ORF">Q7C36_011206</name>
</gene>
<keyword evidence="3" id="KW-1185">Reference proteome</keyword>
<evidence type="ECO:0000313" key="2">
    <source>
        <dbReference type="EMBL" id="KAK2842991.1"/>
    </source>
</evidence>
<protein>
    <recommendedName>
        <fullName evidence="4">Coiled-coil domain-containing protein 175</fullName>
    </recommendedName>
</protein>
<feature type="coiled-coil region" evidence="1">
    <location>
        <begin position="481"/>
        <end position="540"/>
    </location>
</feature>
<accession>A0AA88MQS8</accession>
<evidence type="ECO:0000256" key="1">
    <source>
        <dbReference type="SAM" id="Coils"/>
    </source>
</evidence>
<reference evidence="2" key="1">
    <citation type="submission" date="2023-08" db="EMBL/GenBank/DDBJ databases">
        <title>Pelteobagrus vachellii genome.</title>
        <authorList>
            <person name="Liu H."/>
        </authorList>
    </citation>
    <scope>NUCLEOTIDE SEQUENCE</scope>
    <source>
        <strain evidence="2">PRFRI_2022a</strain>
        <tissue evidence="2">Muscle</tissue>
    </source>
</reference>
<organism evidence="2 3">
    <name type="scientific">Tachysurus vachellii</name>
    <name type="common">Darkbarbel catfish</name>
    <name type="synonym">Pelteobagrus vachellii</name>
    <dbReference type="NCBI Taxonomy" id="175792"/>
    <lineage>
        <taxon>Eukaryota</taxon>
        <taxon>Metazoa</taxon>
        <taxon>Chordata</taxon>
        <taxon>Craniata</taxon>
        <taxon>Vertebrata</taxon>
        <taxon>Euteleostomi</taxon>
        <taxon>Actinopterygii</taxon>
        <taxon>Neopterygii</taxon>
        <taxon>Teleostei</taxon>
        <taxon>Ostariophysi</taxon>
        <taxon>Siluriformes</taxon>
        <taxon>Bagridae</taxon>
        <taxon>Tachysurus</taxon>
    </lineage>
</organism>
<proteinExistence type="predicted"/>
<name>A0AA88MQS8_TACVA</name>
<dbReference type="PANTHER" id="PTHR35347:SF1">
    <property type="entry name" value="COILED-COIL DOMAIN-CONTAINING PROTEIN 175"/>
    <property type="match status" value="1"/>
</dbReference>
<feature type="coiled-coil region" evidence="1">
    <location>
        <begin position="34"/>
        <end position="68"/>
    </location>
</feature>
<dbReference type="PANTHER" id="PTHR35347">
    <property type="entry name" value="COILED-COIL DOMAIN-CONTAINING PROTEIN 175"/>
    <property type="match status" value="1"/>
</dbReference>